<feature type="transmembrane region" description="Helical" evidence="1">
    <location>
        <begin position="134"/>
        <end position="156"/>
    </location>
</feature>
<keyword evidence="1" id="KW-1133">Transmembrane helix</keyword>
<proteinExistence type="predicted"/>
<accession>A0A1Q4I2F8</accession>
<evidence type="ECO:0000256" key="1">
    <source>
        <dbReference type="SAM" id="Phobius"/>
    </source>
</evidence>
<comment type="caution">
    <text evidence="2">The sequence shown here is derived from an EMBL/GenBank/DDBJ whole genome shotgun (WGS) entry which is preliminary data.</text>
</comment>
<keyword evidence="1" id="KW-0812">Transmembrane</keyword>
<dbReference type="RefSeq" id="WP_073870298.1">
    <property type="nucleotide sequence ID" value="NZ_MPNT01000001.1"/>
</dbReference>
<evidence type="ECO:0000313" key="3">
    <source>
        <dbReference type="Proteomes" id="UP000186438"/>
    </source>
</evidence>
<dbReference type="Proteomes" id="UP000186438">
    <property type="component" value="Unassembled WGS sequence"/>
</dbReference>
<keyword evidence="1" id="KW-0472">Membrane</keyword>
<dbReference type="STRING" id="53378.BRW65_01260"/>
<name>A0A1Q4I2F8_9MYCO</name>
<protein>
    <recommendedName>
        <fullName evidence="4">DUF4386 domain-containing protein</fullName>
    </recommendedName>
</protein>
<feature type="transmembrane region" description="Helical" evidence="1">
    <location>
        <begin position="53"/>
        <end position="76"/>
    </location>
</feature>
<evidence type="ECO:0008006" key="4">
    <source>
        <dbReference type="Google" id="ProtNLM"/>
    </source>
</evidence>
<dbReference type="OrthoDB" id="4689187at2"/>
<feature type="transmembrane region" description="Helical" evidence="1">
    <location>
        <begin position="88"/>
        <end position="114"/>
    </location>
</feature>
<dbReference type="AlphaFoldDB" id="A0A1Q4I2F8"/>
<organism evidence="2 3">
    <name type="scientific">Mycobacterium paraffinicum</name>
    <dbReference type="NCBI Taxonomy" id="53378"/>
    <lineage>
        <taxon>Bacteria</taxon>
        <taxon>Bacillati</taxon>
        <taxon>Actinomycetota</taxon>
        <taxon>Actinomycetes</taxon>
        <taxon>Mycobacteriales</taxon>
        <taxon>Mycobacteriaceae</taxon>
        <taxon>Mycobacterium</taxon>
    </lineage>
</organism>
<keyword evidence="3" id="KW-1185">Reference proteome</keyword>
<evidence type="ECO:0000313" key="2">
    <source>
        <dbReference type="EMBL" id="OJZ76095.1"/>
    </source>
</evidence>
<sequence>MDGKKQRILLVWMWAFSSVQGAALISLTRVFPPPSATWTAERVAQWYQGHSTAILVAAMLLAWTSAPLVQFSVVLWHQARRVEIGAKIWSTLILIGVALTSVFIAILGMCFGTAAYSPYRAPEITEIMHQFGVLFMVTTEQFFIAGWVGVALVCFTTPDRPDNPFPRWWGWATVWAILLFEPGAVAFLFKTGPLSINGVFAFWIPAIGFALWTVGQTVLIWRALRIQDRIDDPGGEAIAADAAGDHMPAEAGTR</sequence>
<reference evidence="2 3" key="1">
    <citation type="submission" date="2016-11" db="EMBL/GenBank/DDBJ databases">
        <title>Genome sequences of unsequenced Mycobacteria.</title>
        <authorList>
            <person name="Greninger A.L."/>
            <person name="Fang F."/>
            <person name="Jerome K.R."/>
        </authorList>
    </citation>
    <scope>NUCLEOTIDE SEQUENCE [LARGE SCALE GENOMIC DNA]</scope>
    <source>
        <strain evidence="2 3">M11</strain>
    </source>
</reference>
<gene>
    <name evidence="2" type="ORF">BRW65_01260</name>
</gene>
<feature type="transmembrane region" description="Helical" evidence="1">
    <location>
        <begin position="201"/>
        <end position="221"/>
    </location>
</feature>
<feature type="transmembrane region" description="Helical" evidence="1">
    <location>
        <begin position="168"/>
        <end position="189"/>
    </location>
</feature>
<dbReference type="EMBL" id="MPNT01000001">
    <property type="protein sequence ID" value="OJZ76095.1"/>
    <property type="molecule type" value="Genomic_DNA"/>
</dbReference>